<dbReference type="GeneID" id="58105986"/>
<comment type="subcellular location">
    <subcellularLocation>
        <location evidence="6">Cytoplasm</location>
    </subcellularLocation>
</comment>
<feature type="domain" description="Tetrapyrrole methylase" evidence="7">
    <location>
        <begin position="3"/>
        <end position="200"/>
    </location>
</feature>
<evidence type="ECO:0000256" key="5">
    <source>
        <dbReference type="ARBA" id="ARBA00022691"/>
    </source>
</evidence>
<evidence type="ECO:0000313" key="10">
    <source>
        <dbReference type="Proteomes" id="UP000241540"/>
    </source>
</evidence>
<evidence type="ECO:0000259" key="7">
    <source>
        <dbReference type="Pfam" id="PF00590"/>
    </source>
</evidence>
<evidence type="ECO:0000256" key="1">
    <source>
        <dbReference type="ARBA" id="ARBA00022490"/>
    </source>
</evidence>
<dbReference type="InterPro" id="IPR008189">
    <property type="entry name" value="rRNA_ssu_MeTfrase_I"/>
</dbReference>
<dbReference type="CDD" id="cd11648">
    <property type="entry name" value="RsmI"/>
    <property type="match status" value="1"/>
</dbReference>
<dbReference type="SUPFAM" id="SSF53790">
    <property type="entry name" value="Tetrapyrrole methylase"/>
    <property type="match status" value="1"/>
</dbReference>
<evidence type="ECO:0000256" key="4">
    <source>
        <dbReference type="ARBA" id="ARBA00022679"/>
    </source>
</evidence>
<dbReference type="GO" id="GO:0070677">
    <property type="term" value="F:rRNA (cytosine-2'-O-)-methyltransferase activity"/>
    <property type="evidence" value="ECO:0007669"/>
    <property type="project" value="UniProtKB-UniRule"/>
</dbReference>
<evidence type="ECO:0000256" key="2">
    <source>
        <dbReference type="ARBA" id="ARBA00022552"/>
    </source>
</evidence>
<dbReference type="AlphaFoldDB" id="A0A657ZP44"/>
<organism evidence="9 11">
    <name type="scientific">Staphylococcus hominis</name>
    <dbReference type="NCBI Taxonomy" id="1290"/>
    <lineage>
        <taxon>Bacteria</taxon>
        <taxon>Bacillati</taxon>
        <taxon>Bacillota</taxon>
        <taxon>Bacilli</taxon>
        <taxon>Bacillales</taxon>
        <taxon>Staphylococcaceae</taxon>
        <taxon>Staphylococcus</taxon>
    </lineage>
</organism>
<dbReference type="KEGG" id="shom:EGX58_03920"/>
<reference evidence="8" key="2">
    <citation type="submission" date="2018-03" db="EMBL/GenBank/DDBJ databases">
        <authorList>
            <person name="Naushad S."/>
        </authorList>
    </citation>
    <scope>NUCLEOTIDE SEQUENCE</scope>
    <source>
        <strain evidence="8">SNUC 5336</strain>
    </source>
</reference>
<accession>A0A657ZP44</accession>
<sequence>MATLYLVGTPIGNLGDITFRAIETLKQVDIIACEDTRVTKKLCNHYDITTLLKSYHEHNKEQQTDYLIQLLKEENNIALVSDAGLPLISDPGYELVVEAHKHNIAVETIPGPNAGLTALMASGLPSFTYTFLGFLPRKEKEKVNILSQRMYQDSTLIIYESPFRVIDTLKAIIKVDSKRRVAVGRELTKKFEQIVMLEVSQLLEAIENQEIPQKGEFVILIEGAKAQETKQWFEDVTIIDHVNHYIETQNLKPKKAIKVVAEERQMKTSEIYDIYHNIKS</sequence>
<dbReference type="Gene3D" id="3.40.1010.10">
    <property type="entry name" value="Cobalt-precorrin-4 Transmethylase, Domain 1"/>
    <property type="match status" value="1"/>
</dbReference>
<dbReference type="EMBL" id="PZHX01000025">
    <property type="protein sequence ID" value="PTK29550.1"/>
    <property type="molecule type" value="Genomic_DNA"/>
</dbReference>
<dbReference type="GO" id="GO:0005737">
    <property type="term" value="C:cytoplasm"/>
    <property type="evidence" value="ECO:0007669"/>
    <property type="project" value="UniProtKB-SubCell"/>
</dbReference>
<reference evidence="8 10" key="1">
    <citation type="journal article" date="2016" name="Front. Microbiol.">
        <title>Comprehensive Phylogenetic Analysis of Bovine Non-aureus Staphylococci Species Based on Whole-Genome Sequencing.</title>
        <authorList>
            <person name="Naushad S."/>
            <person name="Barkema H.W."/>
            <person name="Luby C."/>
            <person name="Condas L.A."/>
            <person name="Nobrega D.B."/>
            <person name="Carson D.A."/>
            <person name="De Buck J."/>
        </authorList>
    </citation>
    <scope>NUCLEOTIDE SEQUENCE [LARGE SCALE GENOMIC DNA]</scope>
    <source>
        <strain evidence="8 10">SNUC 5336</strain>
    </source>
</reference>
<comment type="similarity">
    <text evidence="6">Belongs to the methyltransferase superfamily. RsmI family.</text>
</comment>
<name>A0A657ZP44_STAHO</name>
<keyword evidence="4 6" id="KW-0808">Transferase</keyword>
<dbReference type="FunFam" id="3.30.950.10:FF:000002">
    <property type="entry name" value="Ribosomal RNA small subunit methyltransferase I"/>
    <property type="match status" value="1"/>
</dbReference>
<keyword evidence="2 6" id="KW-0698">rRNA processing</keyword>
<dbReference type="FunFam" id="3.40.1010.10:FF:000002">
    <property type="entry name" value="Ribosomal RNA small subunit methyltransferase I"/>
    <property type="match status" value="1"/>
</dbReference>
<dbReference type="InterPro" id="IPR014776">
    <property type="entry name" value="4pyrrole_Mease_sub2"/>
</dbReference>
<dbReference type="HAMAP" id="MF_01877">
    <property type="entry name" value="16SrRNA_methyltr_I"/>
    <property type="match status" value="1"/>
</dbReference>
<evidence type="ECO:0000256" key="6">
    <source>
        <dbReference type="HAMAP-Rule" id="MF_01877"/>
    </source>
</evidence>
<dbReference type="PANTHER" id="PTHR46111:SF1">
    <property type="entry name" value="RIBOSOMAL RNA SMALL SUBUNIT METHYLTRANSFERASE I"/>
    <property type="match status" value="1"/>
</dbReference>
<reference evidence="9 11" key="3">
    <citation type="submission" date="2019-09" db="EMBL/GenBank/DDBJ databases">
        <title>FDA dAtabase for Regulatory Grade micrObial Sequences (FDA-ARGOS): Supporting development and validation of Infectious Disease Dx tests.</title>
        <authorList>
            <person name="Sciortino C."/>
            <person name="Tallon L."/>
            <person name="Sadzewicz L."/>
            <person name="Vavikolanu K."/>
            <person name="Mehta A."/>
            <person name="Aluvathingal J."/>
            <person name="Nadendla S."/>
            <person name="Nandy P."/>
            <person name="Geyer C."/>
            <person name="Yan Y."/>
            <person name="Sichtig H."/>
        </authorList>
    </citation>
    <scope>NUCLEOTIDE SEQUENCE [LARGE SCALE GENOMIC DNA]</scope>
    <source>
        <strain evidence="9 11">FDAARGOS_661</strain>
    </source>
</reference>
<evidence type="ECO:0000313" key="8">
    <source>
        <dbReference type="EMBL" id="PTK29550.1"/>
    </source>
</evidence>
<dbReference type="InterPro" id="IPR014777">
    <property type="entry name" value="4pyrrole_Mease_sub1"/>
</dbReference>
<dbReference type="Pfam" id="PF00590">
    <property type="entry name" value="TP_methylase"/>
    <property type="match status" value="1"/>
</dbReference>
<dbReference type="EMBL" id="CP054550">
    <property type="protein sequence ID" value="QKQ28987.1"/>
    <property type="molecule type" value="Genomic_DNA"/>
</dbReference>
<comment type="function">
    <text evidence="6">Catalyzes the 2'-O-methylation of the ribose of cytidine 1402 (C1402) in 16S rRNA.</text>
</comment>
<protein>
    <recommendedName>
        <fullName evidence="6">Ribosomal RNA small subunit methyltransferase I</fullName>
        <ecNumber evidence="6">2.1.1.198</ecNumber>
    </recommendedName>
    <alternativeName>
        <fullName evidence="6">16S rRNA 2'-O-ribose C1402 methyltransferase</fullName>
    </alternativeName>
    <alternativeName>
        <fullName evidence="6">rRNA (cytidine-2'-O-)-methyltransferase RsmI</fullName>
    </alternativeName>
</protein>
<evidence type="ECO:0000313" key="11">
    <source>
        <dbReference type="Proteomes" id="UP000509636"/>
    </source>
</evidence>
<evidence type="ECO:0000256" key="3">
    <source>
        <dbReference type="ARBA" id="ARBA00022603"/>
    </source>
</evidence>
<evidence type="ECO:0000313" key="9">
    <source>
        <dbReference type="EMBL" id="QKQ28987.1"/>
    </source>
</evidence>
<keyword evidence="1 6" id="KW-0963">Cytoplasm</keyword>
<dbReference type="PANTHER" id="PTHR46111">
    <property type="entry name" value="RIBOSOMAL RNA SMALL SUBUNIT METHYLTRANSFERASE I"/>
    <property type="match status" value="1"/>
</dbReference>
<dbReference type="InterPro" id="IPR018063">
    <property type="entry name" value="SAM_MeTrfase_RsmI_CS"/>
</dbReference>
<proteinExistence type="inferred from homology"/>
<dbReference type="EC" id="2.1.1.198" evidence="6"/>
<dbReference type="NCBIfam" id="TIGR00096">
    <property type="entry name" value="16S rRNA (cytidine(1402)-2'-O)-methyltransferase"/>
    <property type="match status" value="1"/>
</dbReference>
<dbReference type="PROSITE" id="PS01296">
    <property type="entry name" value="RSMI"/>
    <property type="match status" value="1"/>
</dbReference>
<keyword evidence="5 6" id="KW-0949">S-adenosyl-L-methionine</keyword>
<dbReference type="Proteomes" id="UP000509636">
    <property type="component" value="Chromosome"/>
</dbReference>
<dbReference type="PIRSF" id="PIRSF005917">
    <property type="entry name" value="MTase_YraL"/>
    <property type="match status" value="1"/>
</dbReference>
<dbReference type="InterPro" id="IPR035996">
    <property type="entry name" value="4pyrrol_Methylase_sf"/>
</dbReference>
<comment type="catalytic activity">
    <reaction evidence="6">
        <text>cytidine(1402) in 16S rRNA + S-adenosyl-L-methionine = 2'-O-methylcytidine(1402) in 16S rRNA + S-adenosyl-L-homocysteine + H(+)</text>
        <dbReference type="Rhea" id="RHEA:42924"/>
        <dbReference type="Rhea" id="RHEA-COMP:10285"/>
        <dbReference type="Rhea" id="RHEA-COMP:10286"/>
        <dbReference type="ChEBI" id="CHEBI:15378"/>
        <dbReference type="ChEBI" id="CHEBI:57856"/>
        <dbReference type="ChEBI" id="CHEBI:59789"/>
        <dbReference type="ChEBI" id="CHEBI:74495"/>
        <dbReference type="ChEBI" id="CHEBI:82748"/>
        <dbReference type="EC" id="2.1.1.198"/>
    </reaction>
</comment>
<gene>
    <name evidence="6 9" type="primary">rsmI</name>
    <name evidence="8" type="ORF">BUZ51_10565</name>
    <name evidence="9" type="ORF">FOB69_06165</name>
</gene>
<dbReference type="RefSeq" id="WP_002455848.1">
    <property type="nucleotide sequence ID" value="NZ_CANLYX010000011.1"/>
</dbReference>
<keyword evidence="3 6" id="KW-0489">Methyltransferase</keyword>
<dbReference type="InterPro" id="IPR000878">
    <property type="entry name" value="4pyrrol_Mease"/>
</dbReference>
<dbReference type="Proteomes" id="UP000241540">
    <property type="component" value="Unassembled WGS sequence"/>
</dbReference>
<dbReference type="Gene3D" id="3.30.950.10">
    <property type="entry name" value="Methyltransferase, Cobalt-precorrin-4 Transmethylase, Domain 2"/>
    <property type="match status" value="1"/>
</dbReference>